<evidence type="ECO:0000256" key="1">
    <source>
        <dbReference type="SAM" id="MobiDB-lite"/>
    </source>
</evidence>
<feature type="region of interest" description="Disordered" evidence="1">
    <location>
        <begin position="1"/>
        <end position="32"/>
    </location>
</feature>
<sequence>MPNCDKDKRTPEEIATHYRQKQERRDAHVAAREGRRHIQYEDRCEVREKKRIRTKAKRLHRKAIGTAAERFTPAYMASYKPWDLKVPKYVLREDLGW</sequence>
<comment type="caution">
    <text evidence="2">The sequence shown here is derived from an EMBL/GenBank/DDBJ whole genome shotgun (WGS) entry which is preliminary data.</text>
</comment>
<dbReference type="EMBL" id="LAZR01033966">
    <property type="protein sequence ID" value="KKL46607.1"/>
    <property type="molecule type" value="Genomic_DNA"/>
</dbReference>
<protein>
    <submittedName>
        <fullName evidence="2">Uncharacterized protein</fullName>
    </submittedName>
</protein>
<gene>
    <name evidence="2" type="ORF">LCGC14_2343870</name>
</gene>
<evidence type="ECO:0000313" key="2">
    <source>
        <dbReference type="EMBL" id="KKL46607.1"/>
    </source>
</evidence>
<dbReference type="AlphaFoldDB" id="A0A0F9F697"/>
<name>A0A0F9F697_9ZZZZ</name>
<organism evidence="2">
    <name type="scientific">marine sediment metagenome</name>
    <dbReference type="NCBI Taxonomy" id="412755"/>
    <lineage>
        <taxon>unclassified sequences</taxon>
        <taxon>metagenomes</taxon>
        <taxon>ecological metagenomes</taxon>
    </lineage>
</organism>
<accession>A0A0F9F697</accession>
<proteinExistence type="predicted"/>
<reference evidence="2" key="1">
    <citation type="journal article" date="2015" name="Nature">
        <title>Complex archaea that bridge the gap between prokaryotes and eukaryotes.</title>
        <authorList>
            <person name="Spang A."/>
            <person name="Saw J.H."/>
            <person name="Jorgensen S.L."/>
            <person name="Zaremba-Niedzwiedzka K."/>
            <person name="Martijn J."/>
            <person name="Lind A.E."/>
            <person name="van Eijk R."/>
            <person name="Schleper C."/>
            <person name="Guy L."/>
            <person name="Ettema T.J."/>
        </authorList>
    </citation>
    <scope>NUCLEOTIDE SEQUENCE</scope>
</reference>